<keyword evidence="3" id="KW-0964">Secreted</keyword>
<reference evidence="6 8" key="2">
    <citation type="submission" date="2018-11" db="EMBL/GenBank/DDBJ databases">
        <authorList>
            <consortium name="Pathogen Informatics"/>
        </authorList>
    </citation>
    <scope>NUCLEOTIDE SEQUENCE [LARGE SCALE GENOMIC DNA]</scope>
</reference>
<keyword evidence="4 5" id="KW-0732">Signal</keyword>
<dbReference type="Pfam" id="PF01060">
    <property type="entry name" value="TTR-52"/>
    <property type="match status" value="1"/>
</dbReference>
<evidence type="ECO:0000313" key="6">
    <source>
        <dbReference type="EMBL" id="VDN53101.1"/>
    </source>
</evidence>
<dbReference type="AlphaFoldDB" id="A0A0N4UN83"/>
<name>A0A0N4UN83_DRAME</name>
<evidence type="ECO:0000313" key="8">
    <source>
        <dbReference type="Proteomes" id="UP000274756"/>
    </source>
</evidence>
<evidence type="ECO:0000256" key="3">
    <source>
        <dbReference type="ARBA" id="ARBA00022525"/>
    </source>
</evidence>
<dbReference type="PANTHER" id="PTHR21700:SF6">
    <property type="entry name" value="TRANSTHYRETIN-LIKE FAMILY PROTEIN"/>
    <property type="match status" value="1"/>
</dbReference>
<evidence type="ECO:0000256" key="4">
    <source>
        <dbReference type="ARBA" id="ARBA00022729"/>
    </source>
</evidence>
<gene>
    <name evidence="6" type="ORF">DME_LOCUS3074</name>
</gene>
<dbReference type="OrthoDB" id="5772718at2759"/>
<feature type="signal peptide" evidence="5">
    <location>
        <begin position="1"/>
        <end position="18"/>
    </location>
</feature>
<dbReference type="InterPro" id="IPR038479">
    <property type="entry name" value="Transthyretin-like_sf"/>
</dbReference>
<dbReference type="GO" id="GO:0009986">
    <property type="term" value="C:cell surface"/>
    <property type="evidence" value="ECO:0007669"/>
    <property type="project" value="InterPro"/>
</dbReference>
<organism evidence="7 9">
    <name type="scientific">Dracunculus medinensis</name>
    <name type="common">Guinea worm</name>
    <dbReference type="NCBI Taxonomy" id="318479"/>
    <lineage>
        <taxon>Eukaryota</taxon>
        <taxon>Metazoa</taxon>
        <taxon>Ecdysozoa</taxon>
        <taxon>Nematoda</taxon>
        <taxon>Chromadorea</taxon>
        <taxon>Rhabditida</taxon>
        <taxon>Spirurina</taxon>
        <taxon>Dracunculoidea</taxon>
        <taxon>Dracunculidae</taxon>
        <taxon>Dracunculus</taxon>
    </lineage>
</organism>
<evidence type="ECO:0000256" key="1">
    <source>
        <dbReference type="ARBA" id="ARBA00004613"/>
    </source>
</evidence>
<comment type="subcellular location">
    <subcellularLocation>
        <location evidence="1">Secreted</location>
    </subcellularLocation>
</comment>
<protein>
    <submittedName>
        <fullName evidence="9">Transthyretin-like family protein</fullName>
    </submittedName>
</protein>
<keyword evidence="8" id="KW-1185">Reference proteome</keyword>
<proteinExistence type="inferred from homology"/>
<dbReference type="PANTHER" id="PTHR21700">
    <property type="entry name" value="TRANSTHYRETIN-LIKE FAMILY PROTEIN-RELATED"/>
    <property type="match status" value="1"/>
</dbReference>
<dbReference type="Proteomes" id="UP000274756">
    <property type="component" value="Unassembled WGS sequence"/>
</dbReference>
<comment type="similarity">
    <text evidence="2">Belongs to the nematode transthyretin-like family.</text>
</comment>
<dbReference type="Proteomes" id="UP000038040">
    <property type="component" value="Unplaced"/>
</dbReference>
<sequence>MNYCFLLIALICIIETYALRKQGVAVKGRLMCGPRPANNTKVRIVDIDYGIDPDDTLDEKIIENDGSFELNGYTRELTPIDPVLYIWHDCQDGLTPCQKKITLRIPKKFIHNGEPTAEQWIDIGVLNLESTFAVEERECLH</sequence>
<dbReference type="Gene3D" id="2.60.40.3330">
    <property type="match status" value="1"/>
</dbReference>
<dbReference type="WBParaSite" id="DME_0000935201-mRNA-1">
    <property type="protein sequence ID" value="DME_0000935201-mRNA-1"/>
    <property type="gene ID" value="DME_0000935201"/>
</dbReference>
<dbReference type="EMBL" id="UYYG01000102">
    <property type="protein sequence ID" value="VDN53101.1"/>
    <property type="molecule type" value="Genomic_DNA"/>
</dbReference>
<evidence type="ECO:0000256" key="2">
    <source>
        <dbReference type="ARBA" id="ARBA00010112"/>
    </source>
</evidence>
<evidence type="ECO:0000256" key="5">
    <source>
        <dbReference type="SAM" id="SignalP"/>
    </source>
</evidence>
<evidence type="ECO:0000313" key="7">
    <source>
        <dbReference type="Proteomes" id="UP000038040"/>
    </source>
</evidence>
<reference evidence="9" key="1">
    <citation type="submission" date="2017-02" db="UniProtKB">
        <authorList>
            <consortium name="WormBaseParasite"/>
        </authorList>
    </citation>
    <scope>IDENTIFICATION</scope>
</reference>
<dbReference type="InterPro" id="IPR001534">
    <property type="entry name" value="Transthyretin-like"/>
</dbReference>
<evidence type="ECO:0000313" key="9">
    <source>
        <dbReference type="WBParaSite" id="DME_0000935201-mRNA-1"/>
    </source>
</evidence>
<accession>A0A0N4UN83</accession>
<dbReference type="GO" id="GO:0005576">
    <property type="term" value="C:extracellular region"/>
    <property type="evidence" value="ECO:0007669"/>
    <property type="project" value="UniProtKB-SubCell"/>
</dbReference>
<feature type="chain" id="PRO_5041041692" evidence="5">
    <location>
        <begin position="19"/>
        <end position="141"/>
    </location>
</feature>